<dbReference type="GO" id="GO:0015979">
    <property type="term" value="P:photosynthesis"/>
    <property type="evidence" value="ECO:0007669"/>
    <property type="project" value="UniProtKB-KW"/>
</dbReference>
<dbReference type="PANTHER" id="PTHR47128:SF2">
    <property type="entry name" value="PROTEIN HIGH CHLOROPHYLL FLUORESCENCE PHENOTYPE 244, CHLOROPLASTIC"/>
    <property type="match status" value="1"/>
</dbReference>
<proteinExistence type="predicted"/>
<dbReference type="SUPFAM" id="SSF51735">
    <property type="entry name" value="NAD(P)-binding Rossmann-fold domains"/>
    <property type="match status" value="1"/>
</dbReference>
<dbReference type="GO" id="GO:0009536">
    <property type="term" value="C:plastid"/>
    <property type="evidence" value="ECO:0007669"/>
    <property type="project" value="UniProtKB-SubCell"/>
</dbReference>
<keyword evidence="2" id="KW-0602">Photosynthesis</keyword>
<evidence type="ECO:0000256" key="2">
    <source>
        <dbReference type="ARBA" id="ARBA00022531"/>
    </source>
</evidence>
<evidence type="ECO:0000256" key="1">
    <source>
        <dbReference type="ARBA" id="ARBA00004474"/>
    </source>
</evidence>
<evidence type="ECO:0000256" key="3">
    <source>
        <dbReference type="ARBA" id="ARBA00022640"/>
    </source>
</evidence>
<dbReference type="CDD" id="cd05243">
    <property type="entry name" value="SDR_a5"/>
    <property type="match status" value="1"/>
</dbReference>
<gene>
    <name evidence="6" type="primary">ycf39</name>
</gene>
<reference evidence="6" key="1">
    <citation type="journal article" date="2019" name="Mol. Phylogenet. Evol.">
        <title>Morphological evolution and classification of the red algal order Ceramiales inferred using plastid phylogenomics.</title>
        <authorList>
            <person name="Diaz-Tapia P."/>
            <person name="Pasella M.M."/>
            <person name="Verbruggen H."/>
            <person name="Maggs C.A."/>
        </authorList>
    </citation>
    <scope>NUCLEOTIDE SEQUENCE</scope>
    <source>
        <strain evidence="6">PD2926</strain>
    </source>
</reference>
<reference evidence="6" key="2">
    <citation type="submission" date="2019-04" db="EMBL/GenBank/DDBJ databases">
        <authorList>
            <person name="Pasella M."/>
        </authorList>
    </citation>
    <scope>NUCLEOTIDE SEQUENCE</scope>
    <source>
        <strain evidence="6">PD2926</strain>
    </source>
</reference>
<keyword evidence="3 6" id="KW-0934">Plastid</keyword>
<evidence type="ECO:0000256" key="4">
    <source>
        <dbReference type="ARBA" id="ARBA00023276"/>
    </source>
</evidence>
<protein>
    <recommendedName>
        <fullName evidence="5">NmrA-like domain-containing protein</fullName>
    </recommendedName>
</protein>
<comment type="subcellular location">
    <subcellularLocation>
        <location evidence="1">Plastid</location>
    </subcellularLocation>
</comment>
<evidence type="ECO:0000313" key="6">
    <source>
        <dbReference type="EMBL" id="QCI04754.1"/>
    </source>
</evidence>
<sequence length="323" mass="37153">MSLLVFGSTGTLGRQIVRRALHEGFQVKCFVRNFRKASFLKEWGAELIYGDLAVPETIPQTLHGITAIIDASTTRTTDLYNTKQIDLYGKSILIQSAIKAKIHKYIFFSVLNAHKYSGIPLVELKLSIESQLLNSKINYTIFNLAGFFQGIVSQYAVPILDQQTIWLAGESTPIAYINTQDIAKIVVKSLSISQFNNKFYPIVGKKAWNSLEIVRLCEKISGQRAQIAQVPFYILKMIRLFTECFQWSWNISERLAFTEILSKGDLFDTSMYEVYNLLQLEEEDIESLEVYLQEYFEKIMNKLKEMNYHKLNSNTSDQQNNNF</sequence>
<evidence type="ECO:0000259" key="5">
    <source>
        <dbReference type="Pfam" id="PF05368"/>
    </source>
</evidence>
<dbReference type="GO" id="GO:0009523">
    <property type="term" value="C:photosystem II"/>
    <property type="evidence" value="ECO:0007669"/>
    <property type="project" value="UniProtKB-KW"/>
</dbReference>
<geneLocation type="plastid" evidence="6"/>
<name>A0A4D6WLB6_9FLOR</name>
<dbReference type="Gene3D" id="3.40.50.720">
    <property type="entry name" value="NAD(P)-binding Rossmann-like Domain"/>
    <property type="match status" value="1"/>
</dbReference>
<dbReference type="AlphaFoldDB" id="A0A4D6WLB6"/>
<dbReference type="EMBL" id="MK814615">
    <property type="protein sequence ID" value="QCI04754.1"/>
    <property type="molecule type" value="Genomic_DNA"/>
</dbReference>
<accession>A0A4D6WLB6</accession>
<dbReference type="InterPro" id="IPR036291">
    <property type="entry name" value="NAD(P)-bd_dom_sf"/>
</dbReference>
<keyword evidence="4" id="KW-0604">Photosystem II</keyword>
<dbReference type="PANTHER" id="PTHR47128">
    <property type="match status" value="1"/>
</dbReference>
<organism evidence="6">
    <name type="scientific">Bornetia secundiflora</name>
    <dbReference type="NCBI Taxonomy" id="2575637"/>
    <lineage>
        <taxon>Eukaryota</taxon>
        <taxon>Rhodophyta</taxon>
        <taxon>Florideophyceae</taxon>
        <taxon>Rhodymeniophycidae</taxon>
        <taxon>Ceramiales</taxon>
        <taxon>Wrangeliaceae</taxon>
        <taxon>Bornetia</taxon>
    </lineage>
</organism>
<dbReference type="InterPro" id="IPR044256">
    <property type="entry name" value="HCF244-like"/>
</dbReference>
<dbReference type="InterPro" id="IPR008030">
    <property type="entry name" value="NmrA-like"/>
</dbReference>
<feature type="domain" description="NmrA-like" evidence="5">
    <location>
        <begin position="3"/>
        <end position="243"/>
    </location>
</feature>
<dbReference type="Pfam" id="PF05368">
    <property type="entry name" value="NmrA"/>
    <property type="match status" value="1"/>
</dbReference>